<evidence type="ECO:0000313" key="1">
    <source>
        <dbReference type="EMBL" id="SPQ23217.1"/>
    </source>
</evidence>
<dbReference type="Proteomes" id="UP000289323">
    <property type="component" value="Unassembled WGS sequence"/>
</dbReference>
<reference evidence="1 2" key="1">
    <citation type="submission" date="2018-04" db="EMBL/GenBank/DDBJ databases">
        <authorList>
            <person name="Huttner S."/>
            <person name="Dainat J."/>
        </authorList>
    </citation>
    <scope>NUCLEOTIDE SEQUENCE [LARGE SCALE GENOMIC DNA]</scope>
</reference>
<sequence length="64" mass="6938">MGSGTSMKFVFRYVRTSSGGMETIGSFRASTTQLGTKDWGQRGLAKPQGKVTQFKLAVKNCMSV</sequence>
<accession>A0A446BL41</accession>
<dbReference type="AlphaFoldDB" id="A0A446BL41"/>
<organism evidence="1 2">
    <name type="scientific">Thermothielavioides terrestris</name>
    <dbReference type="NCBI Taxonomy" id="2587410"/>
    <lineage>
        <taxon>Eukaryota</taxon>
        <taxon>Fungi</taxon>
        <taxon>Dikarya</taxon>
        <taxon>Ascomycota</taxon>
        <taxon>Pezizomycotina</taxon>
        <taxon>Sordariomycetes</taxon>
        <taxon>Sordariomycetidae</taxon>
        <taxon>Sordariales</taxon>
        <taxon>Chaetomiaceae</taxon>
        <taxon>Thermothielavioides</taxon>
    </lineage>
</organism>
<proteinExistence type="predicted"/>
<name>A0A446BL41_9PEZI</name>
<dbReference type="EMBL" id="OUUZ01000010">
    <property type="protein sequence ID" value="SPQ23217.1"/>
    <property type="molecule type" value="Genomic_DNA"/>
</dbReference>
<protein>
    <submittedName>
        <fullName evidence="1">844293ff-547d-43d8-8e43-5a00a49b7bf4</fullName>
    </submittedName>
</protein>
<evidence type="ECO:0000313" key="2">
    <source>
        <dbReference type="Proteomes" id="UP000289323"/>
    </source>
</evidence>
<gene>
    <name evidence="1" type="ORF">TT172_LOCUS5636</name>
</gene>